<organism evidence="1 2">
    <name type="scientific">Blautia producta ATCC 27340 = DSM 2950</name>
    <dbReference type="NCBI Taxonomy" id="1121114"/>
    <lineage>
        <taxon>Bacteria</taxon>
        <taxon>Bacillati</taxon>
        <taxon>Bacillota</taxon>
        <taxon>Clostridia</taxon>
        <taxon>Lachnospirales</taxon>
        <taxon>Lachnospiraceae</taxon>
        <taxon>Blautia</taxon>
    </lineage>
</organism>
<gene>
    <name evidence="1" type="ORF">GXM18_04520</name>
</gene>
<protein>
    <submittedName>
        <fullName evidence="1">Uncharacterized protein</fullName>
    </submittedName>
</protein>
<dbReference type="RefSeq" id="WP_018596755.1">
    <property type="nucleotide sequence ID" value="NZ_CP048626.1"/>
</dbReference>
<proteinExistence type="predicted"/>
<dbReference type="EMBL" id="CP048626">
    <property type="protein sequence ID" value="QIB54190.1"/>
    <property type="molecule type" value="Genomic_DNA"/>
</dbReference>
<accession>A0ABX6J418</accession>
<sequence>MNENVVKDILKKIRSGEIAPSEGKKLLSKSKCIMDGNMEKAIVLTKPMSISDVRLENISMHDPKVERYRYRLCPLVLIFQIYYQLKACIPICLNTRLHRDVNVQA</sequence>
<evidence type="ECO:0000313" key="1">
    <source>
        <dbReference type="EMBL" id="QIB54190.1"/>
    </source>
</evidence>
<dbReference type="Proteomes" id="UP000464715">
    <property type="component" value="Chromosome"/>
</dbReference>
<name>A0ABX6J418_9FIRM</name>
<reference evidence="1 2" key="1">
    <citation type="submission" date="2020-02" db="EMBL/GenBank/DDBJ databases">
        <title>Complete genome sequence of Blautia producta JCM 1471(T).</title>
        <authorList>
            <person name="Tourlousse D.M."/>
            <person name="Sakamoto M."/>
            <person name="Miura T."/>
            <person name="Narita K."/>
            <person name="Ohashi A."/>
            <person name="Uchino Y."/>
            <person name="Yamazoe A."/>
            <person name="Kameyama K."/>
            <person name="Terauchi J."/>
            <person name="Ohkuma M."/>
            <person name="Kawasaki H."/>
            <person name="Sekiguchi Y."/>
        </authorList>
    </citation>
    <scope>NUCLEOTIDE SEQUENCE [LARGE SCALE GENOMIC DNA]</scope>
    <source>
        <strain evidence="1 2">JCM 1471</strain>
    </source>
</reference>
<keyword evidence="2" id="KW-1185">Reference proteome</keyword>
<evidence type="ECO:0000313" key="2">
    <source>
        <dbReference type="Proteomes" id="UP000464715"/>
    </source>
</evidence>
<dbReference type="GeneID" id="75051252"/>